<dbReference type="PANTHER" id="PTHR45947">
    <property type="entry name" value="SULFOQUINOVOSYL TRANSFERASE SQD2"/>
    <property type="match status" value="1"/>
</dbReference>
<name>A0AAW6TBB7_9MICO</name>
<dbReference type="EMBL" id="JASATX010000004">
    <property type="protein sequence ID" value="MDI2099340.1"/>
    <property type="molecule type" value="Genomic_DNA"/>
</dbReference>
<reference evidence="5 6" key="1">
    <citation type="submission" date="2023-04" db="EMBL/GenBank/DDBJ databases">
        <title>Klugiella caeni sp. nov. isolated from the sludge of biochemical tank.</title>
        <authorList>
            <person name="Geng K."/>
        </authorList>
    </citation>
    <scope>NUCLEOTIDE SEQUENCE [LARGE SCALE GENOMIC DNA]</scope>
    <source>
        <strain evidence="5 6">YN-L-19</strain>
    </source>
</reference>
<dbReference type="InterPro" id="IPR028098">
    <property type="entry name" value="Glyco_trans_4-like_N"/>
</dbReference>
<dbReference type="Gene3D" id="3.40.50.2000">
    <property type="entry name" value="Glycogen Phosphorylase B"/>
    <property type="match status" value="1"/>
</dbReference>
<comment type="caution">
    <text evidence="5">The sequence shown here is derived from an EMBL/GenBank/DDBJ whole genome shotgun (WGS) entry which is preliminary data.</text>
</comment>
<proteinExistence type="predicted"/>
<protein>
    <recommendedName>
        <fullName evidence="1">D-inositol 3-phosphate glycosyltransferase</fullName>
    </recommendedName>
</protein>
<evidence type="ECO:0000259" key="4">
    <source>
        <dbReference type="Pfam" id="PF13439"/>
    </source>
</evidence>
<dbReference type="PANTHER" id="PTHR45947:SF3">
    <property type="entry name" value="SULFOQUINOVOSYL TRANSFERASE SQD2"/>
    <property type="match status" value="1"/>
</dbReference>
<evidence type="ECO:0000256" key="1">
    <source>
        <dbReference type="ARBA" id="ARBA00021292"/>
    </source>
</evidence>
<keyword evidence="3 5" id="KW-0808">Transferase</keyword>
<dbReference type="RefSeq" id="WP_281489129.1">
    <property type="nucleotide sequence ID" value="NZ_JASATX010000004.1"/>
</dbReference>
<keyword evidence="6" id="KW-1185">Reference proteome</keyword>
<feature type="domain" description="Glycosyltransferase subfamily 4-like N-terminal" evidence="4">
    <location>
        <begin position="15"/>
        <end position="174"/>
    </location>
</feature>
<evidence type="ECO:0000256" key="2">
    <source>
        <dbReference type="ARBA" id="ARBA00022676"/>
    </source>
</evidence>
<keyword evidence="2 5" id="KW-0328">Glycosyltransferase</keyword>
<organism evidence="5 6">
    <name type="scientific">Ruicaihuangia caeni</name>
    <dbReference type="NCBI Taxonomy" id="3042517"/>
    <lineage>
        <taxon>Bacteria</taxon>
        <taxon>Bacillati</taxon>
        <taxon>Actinomycetota</taxon>
        <taxon>Actinomycetes</taxon>
        <taxon>Micrococcales</taxon>
        <taxon>Microbacteriaceae</taxon>
        <taxon>Ruicaihuangia</taxon>
    </lineage>
</organism>
<dbReference type="GO" id="GO:1901137">
    <property type="term" value="P:carbohydrate derivative biosynthetic process"/>
    <property type="evidence" value="ECO:0007669"/>
    <property type="project" value="UniProtKB-ARBA"/>
</dbReference>
<accession>A0AAW6TBB7</accession>
<dbReference type="Proteomes" id="UP001321506">
    <property type="component" value="Unassembled WGS sequence"/>
</dbReference>
<dbReference type="InterPro" id="IPR050194">
    <property type="entry name" value="Glycosyltransferase_grp1"/>
</dbReference>
<evidence type="ECO:0000256" key="3">
    <source>
        <dbReference type="ARBA" id="ARBA00022679"/>
    </source>
</evidence>
<evidence type="ECO:0000313" key="5">
    <source>
        <dbReference type="EMBL" id="MDI2099340.1"/>
    </source>
</evidence>
<dbReference type="AlphaFoldDB" id="A0AAW6TBB7"/>
<dbReference type="SUPFAM" id="SSF53756">
    <property type="entry name" value="UDP-Glycosyltransferase/glycogen phosphorylase"/>
    <property type="match status" value="1"/>
</dbReference>
<dbReference type="Pfam" id="PF13439">
    <property type="entry name" value="Glyco_transf_4"/>
    <property type="match status" value="1"/>
</dbReference>
<sequence length="176" mass="18989">MRVAVVTESFLPSLNGVTTSVRHVLEQLAARGHEAIVITPSAESPRRYAGFAVHEVPAIGYRSFQVGMPVPQVQQLLARFAPDVIHAASPFLLGTAALAAGRRLGIATVAIYQTDVARYARRNRLRALETAAWNVVRRVHEGADLTLAPSTAALADLRRLGLTRLALWGRGVDVHG</sequence>
<dbReference type="GO" id="GO:0016758">
    <property type="term" value="F:hexosyltransferase activity"/>
    <property type="evidence" value="ECO:0007669"/>
    <property type="project" value="TreeGrafter"/>
</dbReference>
<evidence type="ECO:0000313" key="6">
    <source>
        <dbReference type="Proteomes" id="UP001321506"/>
    </source>
</evidence>
<gene>
    <name evidence="5" type="ORF">QF206_10240</name>
</gene>